<evidence type="ECO:0000313" key="2">
    <source>
        <dbReference type="EMBL" id="PWJ77203.1"/>
    </source>
</evidence>
<dbReference type="AlphaFoldDB" id="A0AB73T5Y7"/>
<evidence type="ECO:0000259" key="1">
    <source>
        <dbReference type="Pfam" id="PF04230"/>
    </source>
</evidence>
<comment type="caution">
    <text evidence="2">The sequence shown here is derived from an EMBL/GenBank/DDBJ whole genome shotgun (WGS) entry which is preliminary data.</text>
</comment>
<dbReference type="Proteomes" id="UP000245412">
    <property type="component" value="Unassembled WGS sequence"/>
</dbReference>
<reference evidence="2 3" key="1">
    <citation type="submission" date="2018-05" db="EMBL/GenBank/DDBJ databases">
        <authorList>
            <person name="Goeker M."/>
            <person name="Huntemann M."/>
            <person name="Clum A."/>
            <person name="Pillay M."/>
            <person name="Palaniappan K."/>
            <person name="Varghese N."/>
            <person name="Mikhailova N."/>
            <person name="Stamatis D."/>
            <person name="Reddy T."/>
            <person name="Daum C."/>
            <person name="Shapiro N."/>
            <person name="Ivanova N."/>
            <person name="Kyrpides N."/>
            <person name="Woyke T."/>
        </authorList>
    </citation>
    <scope>NUCLEOTIDE SEQUENCE [LARGE SCALE GENOMIC DNA]</scope>
    <source>
        <strain evidence="2 3">DSM 26524</strain>
    </source>
</reference>
<dbReference type="EMBL" id="QGGY01000003">
    <property type="protein sequence ID" value="PWJ77203.1"/>
    <property type="molecule type" value="Genomic_DNA"/>
</dbReference>
<feature type="domain" description="Polysaccharide pyruvyl transferase" evidence="1">
    <location>
        <begin position="73"/>
        <end position="318"/>
    </location>
</feature>
<dbReference type="Pfam" id="PF04230">
    <property type="entry name" value="PS_pyruv_trans"/>
    <property type="match status" value="1"/>
</dbReference>
<gene>
    <name evidence="2" type="ORF">C7383_10344</name>
</gene>
<dbReference type="PANTHER" id="PTHR36836:SF1">
    <property type="entry name" value="COLANIC ACID BIOSYNTHESIS PROTEIN WCAK"/>
    <property type="match status" value="1"/>
</dbReference>
<organism evidence="2 3">
    <name type="scientific">Murimonas intestini</name>
    <dbReference type="NCBI Taxonomy" id="1337051"/>
    <lineage>
        <taxon>Bacteria</taxon>
        <taxon>Bacillati</taxon>
        <taxon>Bacillota</taxon>
        <taxon>Clostridia</taxon>
        <taxon>Lachnospirales</taxon>
        <taxon>Lachnospiraceae</taxon>
        <taxon>Murimonas</taxon>
    </lineage>
</organism>
<dbReference type="PANTHER" id="PTHR36836">
    <property type="entry name" value="COLANIC ACID BIOSYNTHESIS PROTEIN WCAK"/>
    <property type="match status" value="1"/>
</dbReference>
<name>A0AB73T5Y7_9FIRM</name>
<accession>A0AB73T5Y7</accession>
<keyword evidence="3" id="KW-1185">Reference proteome</keyword>
<dbReference type="RefSeq" id="WP_109625321.1">
    <property type="nucleotide sequence ID" value="NZ_JANKBI010000002.1"/>
</dbReference>
<sequence>MGKYILYSHAGSKNHGCEALLRTSCMVIKDVDKVYSGSVEADEKYGLQKIVSIRADKEEGFDSWVHEILYRIKYTILKDDRIYFKNLYRRFIKEIDPNKIYISIGGDNYCYHFSGWLEVLNRAINKRNAKSVLWGCSINEDEFDDQNVLADLKQYTLITARESLTYNTLKKYLPNGNVRFVPDTAFLLPVINKELPKGFIEGNTVGLNVSPIVQNNCCGDNNQLLLYIVELVNYLIKKTNYQIALIPHVVFDGNDDREVLKSIQNQCMNSERTVLIQDDNCMVLKGIISRCEVFIGARTHATIAAYSTCVPTLVMGYSVKSRGIAKDLFGTEENYVIPVQKLNSSRQLIEGFEWLEQNKKKIRMLLESKVEEYKNKIFEGVSYLEDIE</sequence>
<proteinExistence type="predicted"/>
<protein>
    <submittedName>
        <fullName evidence="2">Polysaccharide pyruvyl transferase WcaK-like protein</fullName>
    </submittedName>
</protein>
<evidence type="ECO:0000313" key="3">
    <source>
        <dbReference type="Proteomes" id="UP000245412"/>
    </source>
</evidence>
<dbReference type="InterPro" id="IPR007345">
    <property type="entry name" value="Polysacch_pyruvyl_Trfase"/>
</dbReference>